<protein>
    <submittedName>
        <fullName evidence="4">Pseudouridine kinase</fullName>
    </submittedName>
</protein>
<evidence type="ECO:0000256" key="1">
    <source>
        <dbReference type="ARBA" id="ARBA00022679"/>
    </source>
</evidence>
<evidence type="ECO:0000313" key="4">
    <source>
        <dbReference type="EMBL" id="PTX64828.1"/>
    </source>
</evidence>
<dbReference type="Proteomes" id="UP000244240">
    <property type="component" value="Unassembled WGS sequence"/>
</dbReference>
<keyword evidence="5" id="KW-1185">Reference proteome</keyword>
<dbReference type="InterPro" id="IPR011611">
    <property type="entry name" value="PfkB_dom"/>
</dbReference>
<dbReference type="PANTHER" id="PTHR10584">
    <property type="entry name" value="SUGAR KINASE"/>
    <property type="match status" value="1"/>
</dbReference>
<reference evidence="4 5" key="1">
    <citation type="submission" date="2018-04" db="EMBL/GenBank/DDBJ databases">
        <title>Genomic Encyclopedia of Archaeal and Bacterial Type Strains, Phase II (KMG-II): from individual species to whole genera.</title>
        <authorList>
            <person name="Goeker M."/>
        </authorList>
    </citation>
    <scope>NUCLEOTIDE SEQUENCE [LARGE SCALE GENOMIC DNA]</scope>
    <source>
        <strain evidence="4 5">DSM 45787</strain>
    </source>
</reference>
<dbReference type="InterPro" id="IPR036390">
    <property type="entry name" value="WH_DNA-bd_sf"/>
</dbReference>
<dbReference type="PROSITE" id="PS00583">
    <property type="entry name" value="PFKB_KINASES_1"/>
    <property type="match status" value="1"/>
</dbReference>
<dbReference type="AlphaFoldDB" id="A0A2T6C916"/>
<accession>A0A2T6C916</accession>
<dbReference type="PANTHER" id="PTHR10584:SF166">
    <property type="entry name" value="RIBOKINASE"/>
    <property type="match status" value="1"/>
</dbReference>
<dbReference type="SUPFAM" id="SSF53613">
    <property type="entry name" value="Ribokinase-like"/>
    <property type="match status" value="1"/>
</dbReference>
<evidence type="ECO:0000259" key="3">
    <source>
        <dbReference type="Pfam" id="PF00294"/>
    </source>
</evidence>
<dbReference type="Pfam" id="PF00294">
    <property type="entry name" value="PfkB"/>
    <property type="match status" value="1"/>
</dbReference>
<dbReference type="RefSeq" id="WP_108021320.1">
    <property type="nucleotide sequence ID" value="NZ_QBKR01000001.1"/>
</dbReference>
<evidence type="ECO:0000256" key="2">
    <source>
        <dbReference type="ARBA" id="ARBA00022777"/>
    </source>
</evidence>
<dbReference type="PROSITE" id="PS00584">
    <property type="entry name" value="PFKB_KINASES_2"/>
    <property type="match status" value="1"/>
</dbReference>
<comment type="caution">
    <text evidence="4">The sequence shown here is derived from an EMBL/GenBank/DDBJ whole genome shotgun (WGS) entry which is preliminary data.</text>
</comment>
<dbReference type="OrthoDB" id="9806249at2"/>
<dbReference type="Gene3D" id="1.10.10.10">
    <property type="entry name" value="Winged helix-like DNA-binding domain superfamily/Winged helix DNA-binding domain"/>
    <property type="match status" value="1"/>
</dbReference>
<dbReference type="Pfam" id="PF13412">
    <property type="entry name" value="HTH_24"/>
    <property type="match status" value="1"/>
</dbReference>
<keyword evidence="2 4" id="KW-0418">Kinase</keyword>
<dbReference type="InterPro" id="IPR029056">
    <property type="entry name" value="Ribokinase-like"/>
</dbReference>
<dbReference type="InterPro" id="IPR002173">
    <property type="entry name" value="Carboh/pur_kinase_PfkB_CS"/>
</dbReference>
<dbReference type="EMBL" id="QBKR01000001">
    <property type="protein sequence ID" value="PTX64828.1"/>
    <property type="molecule type" value="Genomic_DNA"/>
</dbReference>
<gene>
    <name evidence="4" type="ORF">C8P63_10145</name>
</gene>
<evidence type="ECO:0000313" key="5">
    <source>
        <dbReference type="Proteomes" id="UP000244240"/>
    </source>
</evidence>
<keyword evidence="1" id="KW-0808">Transferase</keyword>
<dbReference type="Gene3D" id="3.40.1190.20">
    <property type="match status" value="1"/>
</dbReference>
<sequence length="368" mass="38932">MNEPLSPKEKRILDLIRKDPFVTQQQLSRQLGLSRSAVAGYISALMRKGRILGRAYVLPERRGITCIGGANLDRKARLSGPLQRGTSNPVDVSHSFGGVARNIAENLARSGLDVSLLTLVGEDRDGEALLESCVESGVDVSLAETVPGARTGTYTAVLQPGGEMALALADMEIFDRMDTRILNRSWPRIRAGGIVVADTNLPADTLGDLVRRCREASLFLCVVPVSVPKAGRLPREATGVDLWIGNAAELEAVTGVETDTSAGCERACLILRKRGVRRVVLTCGADGVFHTGEEGEGWLESPSSAKVVDVTGAGDAFAAGVVGSLHRGASLEEACRIGTVFAALTLKTEASVSPELSPGVWHREKGGA</sequence>
<dbReference type="GO" id="GO:0016301">
    <property type="term" value="F:kinase activity"/>
    <property type="evidence" value="ECO:0007669"/>
    <property type="project" value="UniProtKB-KW"/>
</dbReference>
<dbReference type="CDD" id="cd01941">
    <property type="entry name" value="YeiC_kinase_like"/>
    <property type="match status" value="1"/>
</dbReference>
<dbReference type="SUPFAM" id="SSF46785">
    <property type="entry name" value="Winged helix' DNA-binding domain"/>
    <property type="match status" value="1"/>
</dbReference>
<feature type="domain" description="Carbohydrate kinase PfkB" evidence="3">
    <location>
        <begin position="64"/>
        <end position="351"/>
    </location>
</feature>
<name>A0A2T6C916_9BACL</name>
<proteinExistence type="predicted"/>
<dbReference type="InterPro" id="IPR036388">
    <property type="entry name" value="WH-like_DNA-bd_sf"/>
</dbReference>
<organism evidence="4 5">
    <name type="scientific">Melghirimyces profundicolus</name>
    <dbReference type="NCBI Taxonomy" id="1242148"/>
    <lineage>
        <taxon>Bacteria</taxon>
        <taxon>Bacillati</taxon>
        <taxon>Bacillota</taxon>
        <taxon>Bacilli</taxon>
        <taxon>Bacillales</taxon>
        <taxon>Thermoactinomycetaceae</taxon>
        <taxon>Melghirimyces</taxon>
    </lineage>
</organism>